<proteinExistence type="predicted"/>
<reference evidence="2" key="1">
    <citation type="journal article" date="2021" name="Nat. Microbiol.">
        <title>Cocultivation of an ultrasmall environmental parasitic bacterium with lytic ability against bacteria associated with wastewater foams.</title>
        <authorList>
            <person name="Batinovic S."/>
            <person name="Rose J.J.A."/>
            <person name="Ratcliffe J."/>
            <person name="Seviour R.J."/>
            <person name="Petrovski S."/>
        </authorList>
    </citation>
    <scope>NUCLEOTIDE SEQUENCE</scope>
    <source>
        <strain evidence="2">JR1</strain>
    </source>
</reference>
<accession>A0A857MQE0</accession>
<dbReference type="RefSeq" id="WP_260763304.1">
    <property type="nucleotide sequence ID" value="NZ_CP045921.1"/>
</dbReference>
<dbReference type="KEGG" id="mama:GII36_05540"/>
<dbReference type="Proteomes" id="UP001059824">
    <property type="component" value="Chromosome"/>
</dbReference>
<feature type="coiled-coil region" evidence="1">
    <location>
        <begin position="101"/>
        <end position="132"/>
    </location>
</feature>
<dbReference type="AlphaFoldDB" id="A0A857MQE0"/>
<keyword evidence="3" id="KW-1185">Reference proteome</keyword>
<evidence type="ECO:0000256" key="1">
    <source>
        <dbReference type="SAM" id="Coils"/>
    </source>
</evidence>
<name>A0A857MQE0_9BACT</name>
<organism evidence="2 3">
    <name type="scientific">Candidatus Mycosynbacter amalyticus</name>
    <dbReference type="NCBI Taxonomy" id="2665156"/>
    <lineage>
        <taxon>Bacteria</taxon>
        <taxon>Candidatus Saccharimonadota</taxon>
        <taxon>Candidatus Saccharimonadota incertae sedis</taxon>
        <taxon>Candidatus Mycosynbacter</taxon>
    </lineage>
</organism>
<dbReference type="EMBL" id="CP045921">
    <property type="protein sequence ID" value="QHN43281.1"/>
    <property type="molecule type" value="Genomic_DNA"/>
</dbReference>
<gene>
    <name evidence="2" type="ORF">GII36_05540</name>
</gene>
<sequence length="270" mass="30324">MGLFQNKQPSSQLPDDEVTTSVGHYFDGYFQELNERGRAQFDALIQQQTAKFQEDMDASMSQISADLRAYLTKRIDEQIADNAKSIRVAQAAALESINASVESLQKQHESFSATLEEQFEQSRNAVQATQAEATKSMNQSSEQLAEQHRNLGNALQKTVARQDAELAEQFEASKAQMQALKQSQDSTLEWLNKSLATLQEQQTQLAATFQQSVAKQQDMLVDGFEHNMAQIIEHYLLGALGDQYDLKAQLPSIIKQMESNKQVIVDDMKL</sequence>
<protein>
    <submittedName>
        <fullName evidence="2">Uncharacterized protein</fullName>
    </submittedName>
</protein>
<evidence type="ECO:0000313" key="2">
    <source>
        <dbReference type="EMBL" id="QHN43281.1"/>
    </source>
</evidence>
<evidence type="ECO:0000313" key="3">
    <source>
        <dbReference type="Proteomes" id="UP001059824"/>
    </source>
</evidence>
<keyword evidence="1" id="KW-0175">Coiled coil</keyword>